<dbReference type="GO" id="GO:0097266">
    <property type="term" value="F:phenylacetyl-CoA 1,2-epoxidase activity"/>
    <property type="evidence" value="ECO:0007669"/>
    <property type="project" value="UniProtKB-EC"/>
</dbReference>
<feature type="non-terminal residue" evidence="2">
    <location>
        <position position="44"/>
    </location>
</feature>
<reference evidence="2" key="1">
    <citation type="submission" date="2020-02" db="EMBL/GenBank/DDBJ databases">
        <authorList>
            <person name="Meier V. D."/>
        </authorList>
    </citation>
    <scope>NUCLEOTIDE SEQUENCE</scope>
    <source>
        <strain evidence="2">AVDCRST_MAG38</strain>
    </source>
</reference>
<keyword evidence="2" id="KW-0560">Oxidoreductase</keyword>
<name>A0A6J4RH34_9ACTN</name>
<feature type="non-terminal residue" evidence="2">
    <location>
        <position position="1"/>
    </location>
</feature>
<evidence type="ECO:0000256" key="1">
    <source>
        <dbReference type="SAM" id="MobiDB-lite"/>
    </source>
</evidence>
<organism evidence="2">
    <name type="scientific">uncultured Solirubrobacteraceae bacterium</name>
    <dbReference type="NCBI Taxonomy" id="1162706"/>
    <lineage>
        <taxon>Bacteria</taxon>
        <taxon>Bacillati</taxon>
        <taxon>Actinomycetota</taxon>
        <taxon>Thermoleophilia</taxon>
        <taxon>Solirubrobacterales</taxon>
        <taxon>Solirubrobacteraceae</taxon>
        <taxon>environmental samples</taxon>
    </lineage>
</organism>
<dbReference type="EC" id="1.14.13.149" evidence="2"/>
<feature type="compositionally biased region" description="Basic residues" evidence="1">
    <location>
        <begin position="1"/>
        <end position="14"/>
    </location>
</feature>
<dbReference type="AlphaFoldDB" id="A0A6J4RH34"/>
<evidence type="ECO:0000313" key="2">
    <source>
        <dbReference type="EMBL" id="CAA9472548.1"/>
    </source>
</evidence>
<protein>
    <submittedName>
        <fullName evidence="2">1,2-phenylacetyl-CoA epoxidase, subunit C</fullName>
        <ecNumber evidence="2">1.14.13.149</ecNumber>
    </submittedName>
</protein>
<sequence>RDAARARRRLHGARRPPGPAQRAPRPHARGDADRRTLAPGGPVV</sequence>
<feature type="region of interest" description="Disordered" evidence="1">
    <location>
        <begin position="1"/>
        <end position="44"/>
    </location>
</feature>
<proteinExistence type="predicted"/>
<gene>
    <name evidence="2" type="ORF">AVDCRST_MAG38-1406</name>
</gene>
<dbReference type="EMBL" id="CADCVJ010000106">
    <property type="protein sequence ID" value="CAA9472548.1"/>
    <property type="molecule type" value="Genomic_DNA"/>
</dbReference>
<accession>A0A6J4RH34</accession>